<keyword evidence="2" id="KW-0732">Signal</keyword>
<feature type="compositionally biased region" description="Polar residues" evidence="1">
    <location>
        <begin position="761"/>
        <end position="778"/>
    </location>
</feature>
<feature type="compositionally biased region" description="Polar residues" evidence="1">
    <location>
        <begin position="865"/>
        <end position="880"/>
    </location>
</feature>
<dbReference type="PANTHER" id="PTHR38122:SF1">
    <property type="entry name" value="GLYCOPROTEIN X"/>
    <property type="match status" value="1"/>
</dbReference>
<sequence>MRLAISLGLFTSLIAAIPKVDVGPGVEGLLTLDQNLFPDSVLSAQCKECCPTTIRTVISTICTTIYREKTIYTTATEHDISTKLQYTTQYVTTTALETCTKSYPVTVTKTVDCDSPSNGSDTHGCKTTTITSWATTTATQTVTGVVSIVTTQTVLQGTTIHDTRTIVDSTTIWVPTTYIETKTVVSGHPVTVTIGNTQYTTKSTTIFTTILSTVTTSYPVVTTRTLPGQTVTAPGETVTIPGGTVTAPGETVTRPEKTVTAPGKTVTAPGEIVTAPGETVTAPGETVTAPGKTVTGPGKTVTSPGETVTAPGETVTAPGETVTAPGETVTAPGETVTGPGKTITSPGETVTAPGETVTAPGETVTGPGQNITQTIAGPTVTVSGEPSTITLPGRTETSPGTTIVTTVVRTLSPSTIHVTEEQETKTITQPGYTVIETTTITVPPITVERPPTTVTTSPIFDVTLCPSPTGASAPLDPRSNRTFGCEPGYVCNPPKPNGCNMWPEPPSDDYLCNPNDCIPSPPFMSITWKGCETSYYPPQYGYFNLNPEAFGLSYDIFEYKVVDEVVNGTHTLITTGNWESQSSLTEWPKPSPTTKSARALYDRSRRHKYTKDKKACHRHKRDVAPSQCFDICNNAIVIAESIGKSDALCEDGSSFRQVYDDCVNCIKDSSNGNSTGATDFINEKFAQYLNFCSGTKPQKPPTFPFESPEPIVKPQQPTIATSAQADTSRPTFSPFSPTESATEPAHSSPSPSHTTTISSIQVSSAPFSQTAAPSPLPSEQISSIILPVESTGGVSTSQELETSPARVIPSSTSTQNNDRDTASGSRSSSSSVSNIIAGSNAGSGSGTGIATETATASSYGPGSDANGSGTGPKSSESTGNVDPDHAKNAVSSGPAGGNGQVTTTITTTNGTLSGTPPASKSTPTYVTAAASRLSNLPFSAGAMFVSSGECTSGAVGTWRISTFLQQLQKAV</sequence>
<evidence type="ECO:0000313" key="4">
    <source>
        <dbReference type="Proteomes" id="UP000243498"/>
    </source>
</evidence>
<protein>
    <submittedName>
        <fullName evidence="3">Glycoprotein X</fullName>
    </submittedName>
</protein>
<dbReference type="Proteomes" id="UP000243498">
    <property type="component" value="Unassembled WGS sequence"/>
</dbReference>
<dbReference type="STRING" id="1081105.A0A167HVV5"/>
<dbReference type="AlphaFoldDB" id="A0A167HVV5"/>
<dbReference type="OMA" id="QCNFEVG"/>
<proteinExistence type="predicted"/>
<evidence type="ECO:0000313" key="3">
    <source>
        <dbReference type="EMBL" id="OAA48386.1"/>
    </source>
</evidence>
<feature type="signal peptide" evidence="2">
    <location>
        <begin position="1"/>
        <end position="16"/>
    </location>
</feature>
<feature type="compositionally biased region" description="Low complexity" evidence="1">
    <location>
        <begin position="739"/>
        <end position="760"/>
    </location>
</feature>
<feature type="chain" id="PRO_5007887801" evidence="2">
    <location>
        <begin position="17"/>
        <end position="971"/>
    </location>
</feature>
<feature type="compositionally biased region" description="Low complexity" evidence="1">
    <location>
        <begin position="822"/>
        <end position="840"/>
    </location>
</feature>
<feature type="compositionally biased region" description="Polar residues" evidence="1">
    <location>
        <begin position="792"/>
        <end position="801"/>
    </location>
</feature>
<feature type="compositionally biased region" description="Low complexity" evidence="1">
    <location>
        <begin position="290"/>
        <end position="305"/>
    </location>
</feature>
<keyword evidence="4" id="KW-1185">Reference proteome</keyword>
<feature type="compositionally biased region" description="Polar residues" evidence="1">
    <location>
        <begin position="715"/>
        <end position="738"/>
    </location>
</feature>
<organism evidence="3 4">
    <name type="scientific">Metarhizium rileyi (strain RCEF 4871)</name>
    <name type="common">Nomuraea rileyi</name>
    <dbReference type="NCBI Taxonomy" id="1649241"/>
    <lineage>
        <taxon>Eukaryota</taxon>
        <taxon>Fungi</taxon>
        <taxon>Dikarya</taxon>
        <taxon>Ascomycota</taxon>
        <taxon>Pezizomycotina</taxon>
        <taxon>Sordariomycetes</taxon>
        <taxon>Hypocreomycetidae</taxon>
        <taxon>Hypocreales</taxon>
        <taxon>Clavicipitaceae</taxon>
        <taxon>Metarhizium</taxon>
    </lineage>
</organism>
<feature type="compositionally biased region" description="Low complexity" evidence="1">
    <location>
        <begin position="900"/>
        <end position="915"/>
    </location>
</feature>
<feature type="region of interest" description="Disordered" evidence="1">
    <location>
        <begin position="792"/>
        <end position="923"/>
    </location>
</feature>
<dbReference type="PANTHER" id="PTHR38122">
    <property type="entry name" value="GLYCOPROTEIN X"/>
    <property type="match status" value="1"/>
</dbReference>
<reference evidence="3 4" key="1">
    <citation type="journal article" date="2016" name="Genome Biol. Evol.">
        <title>Divergent and convergent evolution of fungal pathogenicity.</title>
        <authorList>
            <person name="Shang Y."/>
            <person name="Xiao G."/>
            <person name="Zheng P."/>
            <person name="Cen K."/>
            <person name="Zhan S."/>
            <person name="Wang C."/>
        </authorList>
    </citation>
    <scope>NUCLEOTIDE SEQUENCE [LARGE SCALE GENOMIC DNA]</scope>
    <source>
        <strain evidence="3 4">RCEF 4871</strain>
    </source>
</reference>
<feature type="compositionally biased region" description="Low complexity" evidence="1">
    <location>
        <begin position="848"/>
        <end position="858"/>
    </location>
</feature>
<name>A0A167HVV5_METRR</name>
<evidence type="ECO:0000256" key="2">
    <source>
        <dbReference type="SAM" id="SignalP"/>
    </source>
</evidence>
<gene>
    <name evidence="3" type="ORF">NOR_01636</name>
</gene>
<feature type="region of interest" description="Disordered" evidence="1">
    <location>
        <begin position="290"/>
        <end position="321"/>
    </location>
</feature>
<accession>A0A167HVV5</accession>
<feature type="region of interest" description="Disordered" evidence="1">
    <location>
        <begin position="699"/>
        <end position="778"/>
    </location>
</feature>
<dbReference type="OrthoDB" id="5414836at2759"/>
<evidence type="ECO:0000256" key="1">
    <source>
        <dbReference type="SAM" id="MobiDB-lite"/>
    </source>
</evidence>
<comment type="caution">
    <text evidence="3">The sequence shown here is derived from an EMBL/GenBank/DDBJ whole genome shotgun (WGS) entry which is preliminary data.</text>
</comment>
<dbReference type="EMBL" id="AZHC01000004">
    <property type="protein sequence ID" value="OAA48386.1"/>
    <property type="molecule type" value="Genomic_DNA"/>
</dbReference>